<evidence type="ECO:0000256" key="4">
    <source>
        <dbReference type="SAM" id="MobiDB-lite"/>
    </source>
</evidence>
<evidence type="ECO:0000256" key="2">
    <source>
        <dbReference type="ARBA" id="ARBA00022741"/>
    </source>
</evidence>
<accession>A0A1G5WMN1</accession>
<sequence length="383" mass="41974">MEGELFSGVSAQGMVDRLCELAVERKASDVHAEPLAEGGRIRLRRHGVMENLGYLSGRRFSSLINCFKVMAHMHLEENRIPQDGSCRRRVAGEEVSFRFSVIPSLYGEAAVMRVLPPHLPFVDGMHLGMLPCQKDLFIRKLKAHHGLILVTGPTGSGKTSTMYAAMRRLTSGKISAFSIEDPVEYHMDGVVQMEVNEKAGLTFARGLRALMRQDPDIIMVGEIRDEETAHIAVHAALSGHLVLSTLHTGNAAEAPLRLVDMGVPSYLLAACLCLVISQRLVPAVNGRTGIFEMLSIEEAERRAIHDQDWKSLASGMKRQGQPDMGDVLSMRRQGIMKGRNQYAVDCQVVGKVSEDDGYPCDGGGSGTDTERRTSGAYYGKDGH</sequence>
<evidence type="ECO:0000256" key="1">
    <source>
        <dbReference type="ARBA" id="ARBA00006611"/>
    </source>
</evidence>
<dbReference type="InterPro" id="IPR027417">
    <property type="entry name" value="P-loop_NTPase"/>
</dbReference>
<dbReference type="Proteomes" id="UP000199689">
    <property type="component" value="Unassembled WGS sequence"/>
</dbReference>
<keyword evidence="3" id="KW-0067">ATP-binding</keyword>
<dbReference type="Gene3D" id="3.40.50.300">
    <property type="entry name" value="P-loop containing nucleotide triphosphate hydrolases"/>
    <property type="match status" value="1"/>
</dbReference>
<keyword evidence="7" id="KW-1185">Reference proteome</keyword>
<dbReference type="PANTHER" id="PTHR30258:SF2">
    <property type="entry name" value="COMG OPERON PROTEIN 1"/>
    <property type="match status" value="1"/>
</dbReference>
<comment type="similarity">
    <text evidence="1">Belongs to the GSP E family.</text>
</comment>
<dbReference type="GeneID" id="87756444"/>
<dbReference type="GO" id="GO:0005886">
    <property type="term" value="C:plasma membrane"/>
    <property type="evidence" value="ECO:0007669"/>
    <property type="project" value="TreeGrafter"/>
</dbReference>
<dbReference type="EMBL" id="FMXA01000024">
    <property type="protein sequence ID" value="SDA58906.1"/>
    <property type="molecule type" value="Genomic_DNA"/>
</dbReference>
<dbReference type="Gene3D" id="3.30.450.90">
    <property type="match status" value="1"/>
</dbReference>
<dbReference type="AlphaFoldDB" id="A0A1G5WMN1"/>
<dbReference type="CDD" id="cd01129">
    <property type="entry name" value="PulE-GspE-like"/>
    <property type="match status" value="1"/>
</dbReference>
<reference evidence="6 7" key="1">
    <citation type="submission" date="2016-10" db="EMBL/GenBank/DDBJ databases">
        <authorList>
            <person name="de Groot N.N."/>
        </authorList>
    </citation>
    <scope>NUCLEOTIDE SEQUENCE [LARGE SCALE GENOMIC DNA]</scope>
    <source>
        <strain evidence="6 7">DSM 15230</strain>
    </source>
</reference>
<feature type="region of interest" description="Disordered" evidence="4">
    <location>
        <begin position="357"/>
        <end position="383"/>
    </location>
</feature>
<dbReference type="PROSITE" id="PS00662">
    <property type="entry name" value="T2SP_E"/>
    <property type="match status" value="1"/>
</dbReference>
<proteinExistence type="inferred from homology"/>
<dbReference type="GO" id="GO:0016887">
    <property type="term" value="F:ATP hydrolysis activity"/>
    <property type="evidence" value="ECO:0007669"/>
    <property type="project" value="TreeGrafter"/>
</dbReference>
<evidence type="ECO:0000256" key="3">
    <source>
        <dbReference type="ARBA" id="ARBA00022840"/>
    </source>
</evidence>
<keyword evidence="2" id="KW-0547">Nucleotide-binding</keyword>
<evidence type="ECO:0000313" key="6">
    <source>
        <dbReference type="EMBL" id="SDA58906.1"/>
    </source>
</evidence>
<evidence type="ECO:0000259" key="5">
    <source>
        <dbReference type="PROSITE" id="PS00662"/>
    </source>
</evidence>
<feature type="domain" description="Bacterial type II secretion system protein E" evidence="5">
    <location>
        <begin position="211"/>
        <end position="225"/>
    </location>
</feature>
<dbReference type="STRING" id="209880.SAMN02910343_01450"/>
<evidence type="ECO:0000313" key="7">
    <source>
        <dbReference type="Proteomes" id="UP000199689"/>
    </source>
</evidence>
<dbReference type="SUPFAM" id="SSF52540">
    <property type="entry name" value="P-loop containing nucleoside triphosphate hydrolases"/>
    <property type="match status" value="1"/>
</dbReference>
<dbReference type="InterPro" id="IPR001482">
    <property type="entry name" value="T2SS/T4SS_dom"/>
</dbReference>
<dbReference type="RefSeq" id="WP_091365340.1">
    <property type="nucleotide sequence ID" value="NZ_FMXA01000024.1"/>
</dbReference>
<dbReference type="Pfam" id="PF00437">
    <property type="entry name" value="T2SSE"/>
    <property type="match status" value="1"/>
</dbReference>
<organism evidence="6 7">
    <name type="scientific">Allisonella histaminiformans</name>
    <dbReference type="NCBI Taxonomy" id="209880"/>
    <lineage>
        <taxon>Bacteria</taxon>
        <taxon>Bacillati</taxon>
        <taxon>Bacillota</taxon>
        <taxon>Negativicutes</taxon>
        <taxon>Veillonellales</taxon>
        <taxon>Veillonellaceae</taxon>
        <taxon>Allisonella</taxon>
    </lineage>
</organism>
<dbReference type="InterPro" id="IPR003593">
    <property type="entry name" value="AAA+_ATPase"/>
</dbReference>
<gene>
    <name evidence="6" type="ORF">SAMN02910343_01450</name>
</gene>
<name>A0A1G5WMN1_9FIRM</name>
<dbReference type="SMART" id="SM00382">
    <property type="entry name" value="AAA"/>
    <property type="match status" value="1"/>
</dbReference>
<dbReference type="PANTHER" id="PTHR30258">
    <property type="entry name" value="TYPE II SECRETION SYSTEM PROTEIN GSPE-RELATED"/>
    <property type="match status" value="1"/>
</dbReference>
<dbReference type="OrthoDB" id="9808272at2"/>
<dbReference type="GO" id="GO:0005524">
    <property type="term" value="F:ATP binding"/>
    <property type="evidence" value="ECO:0007669"/>
    <property type="project" value="UniProtKB-KW"/>
</dbReference>
<protein>
    <submittedName>
        <fullName evidence="6">Type II secretory pathway ATPase GspE/PulE or T4P pilus assembly pathway ATPase PilB</fullName>
    </submittedName>
</protein>